<dbReference type="PANTHER" id="PTHR28187">
    <property type="entry name" value="PROTEIN RCR1-RELATED"/>
    <property type="match status" value="1"/>
</dbReference>
<reference evidence="4" key="1">
    <citation type="submission" date="2016-05" db="EMBL/GenBank/DDBJ databases">
        <title>Comparative genomics of biotechnologically important yeasts.</title>
        <authorList>
            <consortium name="DOE Joint Genome Institute"/>
            <person name="Riley R."/>
            <person name="Haridas S."/>
            <person name="Wolfe K.H."/>
            <person name="Lopes M.R."/>
            <person name="Hittinger C.T."/>
            <person name="Goker M."/>
            <person name="Salamov A."/>
            <person name="Wisecaver J."/>
            <person name="Long T.M."/>
            <person name="Aerts A.L."/>
            <person name="Barry K."/>
            <person name="Choi C."/>
            <person name="Clum A."/>
            <person name="Coughlan A.Y."/>
            <person name="Deshpande S."/>
            <person name="Douglass A.P."/>
            <person name="Hanson S.J."/>
            <person name="Klenk H.-P."/>
            <person name="Labutti K."/>
            <person name="Lapidus A."/>
            <person name="Lindquist E."/>
            <person name="Lipzen A."/>
            <person name="Meier-Kolthoff J.P."/>
            <person name="Ohm R.A."/>
            <person name="Otillar R.P."/>
            <person name="Pangilinan J."/>
            <person name="Peng Y."/>
            <person name="Rokas A."/>
            <person name="Rosa C.A."/>
            <person name="Scheuner C."/>
            <person name="Sibirny A.A."/>
            <person name="Slot J.C."/>
            <person name="Stielow J.B."/>
            <person name="Sun H."/>
            <person name="Kurtzman C.P."/>
            <person name="Blackwell M."/>
            <person name="Grigoriev I.V."/>
            <person name="Jeffries T.W."/>
        </authorList>
    </citation>
    <scope>NUCLEOTIDE SEQUENCE [LARGE SCALE GENOMIC DNA]</scope>
    <source>
        <strain evidence="4">NRRL Y-2460</strain>
    </source>
</reference>
<dbReference type="OrthoDB" id="4088875at2759"/>
<organism evidence="3 4">
    <name type="scientific">Pachysolen tannophilus NRRL Y-2460</name>
    <dbReference type="NCBI Taxonomy" id="669874"/>
    <lineage>
        <taxon>Eukaryota</taxon>
        <taxon>Fungi</taxon>
        <taxon>Dikarya</taxon>
        <taxon>Ascomycota</taxon>
        <taxon>Saccharomycotina</taxon>
        <taxon>Pichiomycetes</taxon>
        <taxon>Pachysolenaceae</taxon>
        <taxon>Pachysolen</taxon>
    </lineage>
</organism>
<protein>
    <recommendedName>
        <fullName evidence="5">Protein RCR2</fullName>
    </recommendedName>
</protein>
<keyword evidence="2" id="KW-0472">Membrane</keyword>
<sequence length="283" mass="31116">MAPIITKRYWGWGDDSGDSSYDNARWAFFALFILAIIFLLIYTLRINKRRLKVGAKPIRGTSWITPPSYYASQRQYNQPMNSTAVPPYSATAAANDAGYYDNQGVFHPNPNFRPQQAPPKNVEALYGDGINGPGPAIVSDETGGNVNPHYVPPAVPQQTHDHTGATTNTTSNITGDDDIWHNFQRDFGRFYHHHVHFNGTNPDAAAENNNNNVNVNTSNNNTANYEMNTFERPSAPPPQQQSKDNNTLGTTTAGVSSEATEEGSSSLPSYKEVTNTDSSTTKN</sequence>
<feature type="transmembrane region" description="Helical" evidence="2">
    <location>
        <begin position="26"/>
        <end position="44"/>
    </location>
</feature>
<dbReference type="EMBL" id="KV454011">
    <property type="protein sequence ID" value="ODV97956.1"/>
    <property type="molecule type" value="Genomic_DNA"/>
</dbReference>
<keyword evidence="4" id="KW-1185">Reference proteome</keyword>
<gene>
    <name evidence="3" type="ORF">PACTADRAFT_47785</name>
</gene>
<dbReference type="GO" id="GO:0016192">
    <property type="term" value="P:vesicle-mediated transport"/>
    <property type="evidence" value="ECO:0007669"/>
    <property type="project" value="TreeGrafter"/>
</dbReference>
<accession>A0A1E4U1S2</accession>
<evidence type="ECO:0000313" key="4">
    <source>
        <dbReference type="Proteomes" id="UP000094236"/>
    </source>
</evidence>
<dbReference type="Pfam" id="PF12273">
    <property type="entry name" value="RCR"/>
    <property type="match status" value="1"/>
</dbReference>
<evidence type="ECO:0000256" key="2">
    <source>
        <dbReference type="SAM" id="Phobius"/>
    </source>
</evidence>
<dbReference type="PANTHER" id="PTHR28187:SF1">
    <property type="entry name" value="PROTEIN RCR1-RELATED"/>
    <property type="match status" value="1"/>
</dbReference>
<dbReference type="InterPro" id="IPR020999">
    <property type="entry name" value="Chitin_synth_reg_RCR"/>
</dbReference>
<keyword evidence="2" id="KW-0812">Transmembrane</keyword>
<evidence type="ECO:0008006" key="5">
    <source>
        <dbReference type="Google" id="ProtNLM"/>
    </source>
</evidence>
<feature type="compositionally biased region" description="Low complexity" evidence="1">
    <location>
        <begin position="201"/>
        <end position="228"/>
    </location>
</feature>
<name>A0A1E4U1S2_PACTA</name>
<proteinExistence type="predicted"/>
<feature type="region of interest" description="Disordered" evidence="1">
    <location>
        <begin position="201"/>
        <end position="283"/>
    </location>
</feature>
<feature type="compositionally biased region" description="Polar residues" evidence="1">
    <location>
        <begin position="240"/>
        <end position="283"/>
    </location>
</feature>
<dbReference type="Proteomes" id="UP000094236">
    <property type="component" value="Unassembled WGS sequence"/>
</dbReference>
<dbReference type="AlphaFoldDB" id="A0A1E4U1S2"/>
<keyword evidence="2" id="KW-1133">Transmembrane helix</keyword>
<evidence type="ECO:0000256" key="1">
    <source>
        <dbReference type="SAM" id="MobiDB-lite"/>
    </source>
</evidence>
<evidence type="ECO:0000313" key="3">
    <source>
        <dbReference type="EMBL" id="ODV97956.1"/>
    </source>
</evidence>